<dbReference type="PANTHER" id="PTHR46236">
    <property type="entry name" value="TRAF-LIKE SUPERFAMILY PROTEIN"/>
    <property type="match status" value="1"/>
</dbReference>
<dbReference type="InterPro" id="IPR036047">
    <property type="entry name" value="F-box-like_dom_sf"/>
</dbReference>
<dbReference type="InterPro" id="IPR002083">
    <property type="entry name" value="MATH/TRAF_dom"/>
</dbReference>
<proteinExistence type="predicted"/>
<dbReference type="SUPFAM" id="SSF81383">
    <property type="entry name" value="F-box domain"/>
    <property type="match status" value="1"/>
</dbReference>
<dbReference type="Gene3D" id="2.60.210.10">
    <property type="entry name" value="Apoptosis, Tumor Necrosis Factor Receptor Associated Protein 2, Chain A"/>
    <property type="match status" value="1"/>
</dbReference>
<dbReference type="AlphaFoldDB" id="A0A6G0X370"/>
<dbReference type="InterPro" id="IPR050804">
    <property type="entry name" value="MCC"/>
</dbReference>
<accession>A0A6G0X370</accession>
<organism evidence="3 4">
    <name type="scientific">Aphanomyces euteiches</name>
    <dbReference type="NCBI Taxonomy" id="100861"/>
    <lineage>
        <taxon>Eukaryota</taxon>
        <taxon>Sar</taxon>
        <taxon>Stramenopiles</taxon>
        <taxon>Oomycota</taxon>
        <taxon>Saprolegniomycetes</taxon>
        <taxon>Saprolegniales</taxon>
        <taxon>Verrucalvaceae</taxon>
        <taxon>Aphanomyces</taxon>
    </lineage>
</organism>
<reference evidence="3 4" key="1">
    <citation type="submission" date="2019-07" db="EMBL/GenBank/DDBJ databases">
        <title>Genomics analysis of Aphanomyces spp. identifies a new class of oomycete effector associated with host adaptation.</title>
        <authorList>
            <person name="Gaulin E."/>
        </authorList>
    </citation>
    <scope>NUCLEOTIDE SEQUENCE [LARGE SCALE GENOMIC DNA]</scope>
    <source>
        <strain evidence="3 4">ATCC 201684</strain>
    </source>
</reference>
<gene>
    <name evidence="3" type="ORF">Ae201684_008970</name>
</gene>
<dbReference type="Proteomes" id="UP000481153">
    <property type="component" value="Unassembled WGS sequence"/>
</dbReference>
<keyword evidence="4" id="KW-1185">Reference proteome</keyword>
<dbReference type="PANTHER" id="PTHR46236:SF35">
    <property type="entry name" value="MATH DOMAIN-CONTAINING PROTEIN"/>
    <property type="match status" value="1"/>
</dbReference>
<dbReference type="CDD" id="cd00121">
    <property type="entry name" value="MATH"/>
    <property type="match status" value="1"/>
</dbReference>
<dbReference type="Pfam" id="PF22486">
    <property type="entry name" value="MATH_2"/>
    <property type="match status" value="1"/>
</dbReference>
<name>A0A6G0X370_9STRA</name>
<evidence type="ECO:0000313" key="4">
    <source>
        <dbReference type="Proteomes" id="UP000481153"/>
    </source>
</evidence>
<dbReference type="EMBL" id="VJMJ01000116">
    <property type="protein sequence ID" value="KAF0734287.1"/>
    <property type="molecule type" value="Genomic_DNA"/>
</dbReference>
<sequence>MTHTRRIVLACSTENESVSAKKDVDEDVPQDDDGEVCIRGATCMDNVTTTDLPALRGSYHAFGKEHNEDAISTACRIQLPWDMVKIMMEFLDGVTLLACTAVNSTWLIATHDVRYWRAICIAQWPFLHNQIVPQLPGAIDYDLIRIYGGSWKSCFLQHRQKRRTAESSVRIRQFASCSADRVVSDTFSIGDHRFCLWVFPRGNPNEPNYHHRALSVYLVLTDLDKRPLDWLTCAVFTLTVVHSSDPTKNIVWHSSLSDNKFNATLSNWGVHSLGEISLLQDPALGYINAADDGSLHVATRVHVLTLTIRLFLEDGFMTHQGLGLGPPLHSIELPFCATLGDLYSELTRLFPSLSDVSQCRLWSFSPTMLTGQARRPRKCLSTLNVRTPLFNQLLHDGTDMDAYSRADLFVDPACLDSFVFVKILDRVSGDLRYVGRLSLATHATPAAIAAHLSLLHQDDTACSAAWRCVKEECAPQLCSNSPLDPFEGLQPSDMLIFAREMPNDSAATWIQSVRRCFQVYLDRQCVLLAATSHLTVNFI</sequence>
<dbReference type="PROSITE" id="PS50144">
    <property type="entry name" value="MATH"/>
    <property type="match status" value="1"/>
</dbReference>
<protein>
    <recommendedName>
        <fullName evidence="2">MATH domain-containing protein</fullName>
    </recommendedName>
</protein>
<keyword evidence="1" id="KW-0175">Coiled coil</keyword>
<evidence type="ECO:0000256" key="1">
    <source>
        <dbReference type="ARBA" id="ARBA00023054"/>
    </source>
</evidence>
<evidence type="ECO:0000259" key="2">
    <source>
        <dbReference type="PROSITE" id="PS50144"/>
    </source>
</evidence>
<evidence type="ECO:0000313" key="3">
    <source>
        <dbReference type="EMBL" id="KAF0734287.1"/>
    </source>
</evidence>
<dbReference type="SUPFAM" id="SSF49599">
    <property type="entry name" value="TRAF domain-like"/>
    <property type="match status" value="1"/>
</dbReference>
<dbReference type="VEuPathDB" id="FungiDB:AeMF1_001555"/>
<feature type="domain" description="MATH" evidence="2">
    <location>
        <begin position="164"/>
        <end position="301"/>
    </location>
</feature>
<dbReference type="InterPro" id="IPR008974">
    <property type="entry name" value="TRAF-like"/>
</dbReference>
<comment type="caution">
    <text evidence="3">The sequence shown here is derived from an EMBL/GenBank/DDBJ whole genome shotgun (WGS) entry which is preliminary data.</text>
</comment>